<dbReference type="RefSeq" id="WP_066572303.1">
    <property type="nucleotide sequence ID" value="NZ_CP018820.1"/>
</dbReference>
<evidence type="ECO:0000313" key="4">
    <source>
        <dbReference type="EMBL" id="RSY87982.1"/>
    </source>
</evidence>
<dbReference type="Proteomes" id="UP000185161">
    <property type="component" value="Chromosome"/>
</dbReference>
<organism evidence="2 5">
    <name type="scientific">Sphingomonas koreensis</name>
    <dbReference type="NCBI Taxonomy" id="93064"/>
    <lineage>
        <taxon>Bacteria</taxon>
        <taxon>Pseudomonadati</taxon>
        <taxon>Pseudomonadota</taxon>
        <taxon>Alphaproteobacteria</taxon>
        <taxon>Sphingomonadales</taxon>
        <taxon>Sphingomonadaceae</taxon>
        <taxon>Sphingomonas</taxon>
    </lineage>
</organism>
<name>A0A1L6J7J2_9SPHN</name>
<evidence type="ECO:0008006" key="8">
    <source>
        <dbReference type="Google" id="ProtNLM"/>
    </source>
</evidence>
<dbReference type="GeneID" id="44131889"/>
<keyword evidence="1" id="KW-1133">Transmembrane helix</keyword>
<dbReference type="EMBL" id="QQYZ01000004">
    <property type="protein sequence ID" value="RSY87982.1"/>
    <property type="molecule type" value="Genomic_DNA"/>
</dbReference>
<dbReference type="AlphaFoldDB" id="A0A1L6J7J2"/>
<proteinExistence type="predicted"/>
<dbReference type="Proteomes" id="UP000287746">
    <property type="component" value="Unassembled WGS sequence"/>
</dbReference>
<feature type="transmembrane region" description="Helical" evidence="1">
    <location>
        <begin position="105"/>
        <end position="121"/>
    </location>
</feature>
<accession>A0A1L6J7J2</accession>
<evidence type="ECO:0000313" key="3">
    <source>
        <dbReference type="EMBL" id="RSV08112.1"/>
    </source>
</evidence>
<sequence length="178" mass="19163">MHIIDAQRDMRRAEAGGGPGVFVSGLVWLIAGLVESSRGVHAGFAALFIGGMLIYPVSTLLVRFVFRREPESPGNQISRVALESTIAMLGGLLPAYLFLHFEPAYVFPLAAIAVGTHYFAFRTAYGDLRFWLLGTVIAGLGVIGIFAPAILPVGIIFLVALAEFVCAAILTWRDNRNG</sequence>
<evidence type="ECO:0000313" key="5">
    <source>
        <dbReference type="Proteomes" id="UP000185161"/>
    </source>
</evidence>
<keyword evidence="1" id="KW-0812">Transmembrane</keyword>
<gene>
    <name evidence="2" type="ORF">BRX40_04875</name>
    <name evidence="3" type="ORF">CA257_01135</name>
    <name evidence="4" type="ORF">DAH66_05800</name>
</gene>
<feature type="transmembrane region" description="Helical" evidence="1">
    <location>
        <begin position="78"/>
        <end position="99"/>
    </location>
</feature>
<keyword evidence="1" id="KW-0472">Membrane</keyword>
<dbReference type="EMBL" id="CP018820">
    <property type="protein sequence ID" value="APR51854.1"/>
    <property type="molecule type" value="Genomic_DNA"/>
</dbReference>
<keyword evidence="5" id="KW-1185">Reference proteome</keyword>
<dbReference type="EMBL" id="QQWO01000001">
    <property type="protein sequence ID" value="RSV08112.1"/>
    <property type="molecule type" value="Genomic_DNA"/>
</dbReference>
<feature type="transmembrane region" description="Helical" evidence="1">
    <location>
        <begin position="12"/>
        <end position="31"/>
    </location>
</feature>
<evidence type="ECO:0000256" key="1">
    <source>
        <dbReference type="SAM" id="Phobius"/>
    </source>
</evidence>
<protein>
    <recommendedName>
        <fullName evidence="8">DUF308 domain-containing protein</fullName>
    </recommendedName>
</protein>
<reference evidence="5" key="2">
    <citation type="submission" date="2016-12" db="EMBL/GenBank/DDBJ databases">
        <title>Whole genome sequencing of Sphingomonas sp. ABOJV.</title>
        <authorList>
            <person name="Conlan S."/>
            <person name="Thomas P.J."/>
            <person name="Mullikin J."/>
            <person name="Palmore T.N."/>
            <person name="Frank K.M."/>
            <person name="Segre J.A."/>
        </authorList>
    </citation>
    <scope>NUCLEOTIDE SEQUENCE [LARGE SCALE GENOMIC DNA]</scope>
    <source>
        <strain evidence="5">ABOJV</strain>
    </source>
</reference>
<evidence type="ECO:0000313" key="7">
    <source>
        <dbReference type="Proteomes" id="UP000287746"/>
    </source>
</evidence>
<dbReference type="OrthoDB" id="5114860at2"/>
<dbReference type="KEGG" id="skr:BRX40_04875"/>
<dbReference type="Pfam" id="PF22765">
    <property type="entry name" value="DUF7010"/>
    <property type="match status" value="1"/>
</dbReference>
<feature type="transmembrane region" description="Helical" evidence="1">
    <location>
        <begin position="153"/>
        <end position="172"/>
    </location>
</feature>
<feature type="transmembrane region" description="Helical" evidence="1">
    <location>
        <begin position="128"/>
        <end position="147"/>
    </location>
</feature>
<evidence type="ECO:0000313" key="2">
    <source>
        <dbReference type="EMBL" id="APR51854.1"/>
    </source>
</evidence>
<evidence type="ECO:0000313" key="6">
    <source>
        <dbReference type="Proteomes" id="UP000286681"/>
    </source>
</evidence>
<reference evidence="6 7" key="3">
    <citation type="submission" date="2018-07" db="EMBL/GenBank/DDBJ databases">
        <title>Genomic and Epidemiologic Investigation of an Indolent Hospital Outbreak.</title>
        <authorList>
            <person name="Johnson R.C."/>
            <person name="Deming C."/>
            <person name="Conlan S."/>
            <person name="Zellmer C.J."/>
            <person name="Michelin A.V."/>
            <person name="Lee-Lin S."/>
            <person name="Thomas P.J."/>
            <person name="Park M."/>
            <person name="Weingarten R.A."/>
            <person name="Less J."/>
            <person name="Dekker J.P."/>
            <person name="Frank K.M."/>
            <person name="Musser K.A."/>
            <person name="Mcquiston J.R."/>
            <person name="Henderson D.K."/>
            <person name="Lau A.F."/>
            <person name="Palmore T.N."/>
            <person name="Segre J.A."/>
        </authorList>
    </citation>
    <scope>NUCLEOTIDE SEQUENCE [LARGE SCALE GENOMIC DNA]</scope>
    <source>
        <strain evidence="4 7">SK-CDC1_0717</strain>
        <strain evidence="3 6">SK-NIH.Env10_0317</strain>
    </source>
</reference>
<dbReference type="Proteomes" id="UP000286681">
    <property type="component" value="Unassembled WGS sequence"/>
</dbReference>
<feature type="transmembrane region" description="Helical" evidence="1">
    <location>
        <begin position="43"/>
        <end position="66"/>
    </location>
</feature>
<dbReference type="InterPro" id="IPR053824">
    <property type="entry name" value="DUF7010"/>
</dbReference>
<reference evidence="2" key="1">
    <citation type="submission" date="2016-12" db="EMBL/GenBank/DDBJ databases">
        <title>Whole genome sequencing of Sphingomonas koreensis.</title>
        <authorList>
            <person name="Conlan S."/>
            <person name="Thomas P.J."/>
            <person name="Mullikin J."/>
            <person name="Palmore T.N."/>
            <person name="Frank K.M."/>
            <person name="Segre J.A."/>
        </authorList>
    </citation>
    <scope>NUCLEOTIDE SEQUENCE</scope>
    <source>
        <strain evidence="2">ABOJV</strain>
    </source>
</reference>